<comment type="caution">
    <text evidence="2">The sequence shown here is derived from an EMBL/GenBank/DDBJ whole genome shotgun (WGS) entry which is preliminary data.</text>
</comment>
<dbReference type="EMBL" id="CAJQZP010000159">
    <property type="protein sequence ID" value="CAG4941152.1"/>
    <property type="molecule type" value="Genomic_DNA"/>
</dbReference>
<evidence type="ECO:0000313" key="2">
    <source>
        <dbReference type="EMBL" id="CAG4941152.1"/>
    </source>
</evidence>
<proteinExistence type="predicted"/>
<evidence type="ECO:0000256" key="1">
    <source>
        <dbReference type="SAM" id="MobiDB-lite"/>
    </source>
</evidence>
<dbReference type="Proteomes" id="UP000691718">
    <property type="component" value="Unassembled WGS sequence"/>
</dbReference>
<gene>
    <name evidence="2" type="ORF">PAPOLLO_LOCUS2124</name>
</gene>
<keyword evidence="3" id="KW-1185">Reference proteome</keyword>
<protein>
    <submittedName>
        <fullName evidence="2">(apollo) hypothetical protein</fullName>
    </submittedName>
</protein>
<feature type="region of interest" description="Disordered" evidence="1">
    <location>
        <begin position="139"/>
        <end position="169"/>
    </location>
</feature>
<evidence type="ECO:0000313" key="3">
    <source>
        <dbReference type="Proteomes" id="UP000691718"/>
    </source>
</evidence>
<organism evidence="2 3">
    <name type="scientific">Parnassius apollo</name>
    <name type="common">Apollo butterfly</name>
    <name type="synonym">Papilio apollo</name>
    <dbReference type="NCBI Taxonomy" id="110799"/>
    <lineage>
        <taxon>Eukaryota</taxon>
        <taxon>Metazoa</taxon>
        <taxon>Ecdysozoa</taxon>
        <taxon>Arthropoda</taxon>
        <taxon>Hexapoda</taxon>
        <taxon>Insecta</taxon>
        <taxon>Pterygota</taxon>
        <taxon>Neoptera</taxon>
        <taxon>Endopterygota</taxon>
        <taxon>Lepidoptera</taxon>
        <taxon>Glossata</taxon>
        <taxon>Ditrysia</taxon>
        <taxon>Papilionoidea</taxon>
        <taxon>Papilionidae</taxon>
        <taxon>Parnassiinae</taxon>
        <taxon>Parnassini</taxon>
        <taxon>Parnassius</taxon>
        <taxon>Parnassius</taxon>
    </lineage>
</organism>
<accession>A0A8S3W4M8</accession>
<sequence length="169" mass="19561">MIIGKECFDEVNQIKKSLPLCSESISSIREVEGDSMDLEVNAQDDFGTQQLRSPPIDMLIHKHVVRSVEELEDYLASCEVDTAESSEKTYQLEGRRILNLKTFYSKLQEVSSHGPFNCGLGNVEIVSEKQTGYTREKKMTKRRKYNLGKKKRLKRKMKTTRKKKKKKKI</sequence>
<reference evidence="2" key="1">
    <citation type="submission" date="2021-04" db="EMBL/GenBank/DDBJ databases">
        <authorList>
            <person name="Tunstrom K."/>
        </authorList>
    </citation>
    <scope>NUCLEOTIDE SEQUENCE</scope>
</reference>
<name>A0A8S3W4M8_PARAO</name>
<dbReference type="AlphaFoldDB" id="A0A8S3W4M8"/>